<comment type="caution">
    <text evidence="1">The sequence shown here is derived from an EMBL/GenBank/DDBJ whole genome shotgun (WGS) entry which is preliminary data.</text>
</comment>
<reference evidence="1 2" key="1">
    <citation type="submission" date="2017-07" db="EMBL/GenBank/DDBJ databases">
        <title>Leptospira spp. isolated from tropical soils.</title>
        <authorList>
            <person name="Thibeaux R."/>
            <person name="Iraola G."/>
            <person name="Ferres I."/>
            <person name="Bierque E."/>
            <person name="Girault D."/>
            <person name="Soupe-Gilbert M.-E."/>
            <person name="Picardeau M."/>
            <person name="Goarant C."/>
        </authorList>
    </citation>
    <scope>NUCLEOTIDE SEQUENCE [LARGE SCALE GENOMIC DNA]</scope>
    <source>
        <strain evidence="1 2">FH2-C-A2</strain>
    </source>
</reference>
<accession>A0A2M9ZDC6</accession>
<dbReference type="Proteomes" id="UP000231912">
    <property type="component" value="Unassembled WGS sequence"/>
</dbReference>
<evidence type="ECO:0000313" key="1">
    <source>
        <dbReference type="EMBL" id="PJZ66409.1"/>
    </source>
</evidence>
<dbReference type="EMBL" id="NPDT01000002">
    <property type="protein sequence ID" value="PJZ66409.1"/>
    <property type="molecule type" value="Genomic_DNA"/>
</dbReference>
<dbReference type="RefSeq" id="WP_100758606.1">
    <property type="nucleotide sequence ID" value="NZ_NPDT01000002.1"/>
</dbReference>
<protein>
    <submittedName>
        <fullName evidence="1">GDSL family lipase</fullName>
    </submittedName>
</protein>
<dbReference type="GO" id="GO:0016788">
    <property type="term" value="F:hydrolase activity, acting on ester bonds"/>
    <property type="evidence" value="ECO:0007669"/>
    <property type="project" value="UniProtKB-ARBA"/>
</dbReference>
<name>A0A2M9ZDC6_9LEPT</name>
<evidence type="ECO:0000313" key="2">
    <source>
        <dbReference type="Proteomes" id="UP000231912"/>
    </source>
</evidence>
<dbReference type="NCBIfam" id="NF047474">
    <property type="entry name" value="GDSL_LA_2486"/>
    <property type="match status" value="1"/>
</dbReference>
<dbReference type="InterPro" id="IPR036514">
    <property type="entry name" value="SGNH_hydro_sf"/>
</dbReference>
<proteinExistence type="predicted"/>
<dbReference type="Gene3D" id="3.40.50.1110">
    <property type="entry name" value="SGNH hydrolase"/>
    <property type="match status" value="1"/>
</dbReference>
<sequence length="352" mass="40820">MRNPKLGRGRQFPGKFIRFLSYSILCFLFLEGALRLPFFPSVRFRLDDKILHCMGKNFLEGLFSDSVPWIRLCPNRDIVLYHPEKDSRYRVRTDSLGERISKEISDPQTYGQEVWILGDSVAMGYLVSDPETISWRIQSWADGNGKRFRIRNLGVDAVGSLGIRERLQEVVKASSSPIAAYWIYHISDLTDSFREESLLSSWKKRILVRTVFTLSRYSALFNLSKILFEKWKPEAAENLVLPSENGILSPEHPHRKALLSLFDFTKENGIPLTLVFLPEPTAEYEPFADSELVKEVRKIAQDSGIRVLDLQRPILELWEKERIPVFIPKDGHPNPRLYRFISSELEKDLQKF</sequence>
<gene>
    <name evidence="1" type="ORF">CH371_09090</name>
</gene>
<dbReference type="SUPFAM" id="SSF52266">
    <property type="entry name" value="SGNH hydrolase"/>
    <property type="match status" value="1"/>
</dbReference>
<dbReference type="AlphaFoldDB" id="A0A2M9ZDC6"/>
<organism evidence="1 2">
    <name type="scientific">Leptospira wolffii</name>
    <dbReference type="NCBI Taxonomy" id="409998"/>
    <lineage>
        <taxon>Bacteria</taxon>
        <taxon>Pseudomonadati</taxon>
        <taxon>Spirochaetota</taxon>
        <taxon>Spirochaetia</taxon>
        <taxon>Leptospirales</taxon>
        <taxon>Leptospiraceae</taxon>
        <taxon>Leptospira</taxon>
    </lineage>
</organism>